<proteinExistence type="predicted"/>
<dbReference type="AlphaFoldDB" id="A0A4S2LG38"/>
<evidence type="ECO:0000313" key="3">
    <source>
        <dbReference type="Proteomes" id="UP000308267"/>
    </source>
</evidence>
<comment type="caution">
    <text evidence="2">The sequence shown here is derived from an EMBL/GenBank/DDBJ whole genome shotgun (WGS) entry which is preliminary data.</text>
</comment>
<evidence type="ECO:0000313" key="2">
    <source>
        <dbReference type="EMBL" id="TGZ62525.1"/>
    </source>
</evidence>
<dbReference type="Proteomes" id="UP000308267">
    <property type="component" value="Unassembled WGS sequence"/>
</dbReference>
<organism evidence="2 3">
    <name type="scientific">Opisthorchis felineus</name>
    <dbReference type="NCBI Taxonomy" id="147828"/>
    <lineage>
        <taxon>Eukaryota</taxon>
        <taxon>Metazoa</taxon>
        <taxon>Spiralia</taxon>
        <taxon>Lophotrochozoa</taxon>
        <taxon>Platyhelminthes</taxon>
        <taxon>Trematoda</taxon>
        <taxon>Digenea</taxon>
        <taxon>Opisthorchiida</taxon>
        <taxon>Opisthorchiata</taxon>
        <taxon>Opisthorchiidae</taxon>
        <taxon>Opisthorchis</taxon>
    </lineage>
</organism>
<sequence length="1067" mass="114496">MPHSEDPLLKAEILLPVENNAPSLDTNCHESSVNGAVFTPSAQPLTDAGFDVRPEGITAVGSIDLPTETDGDSKTASGFMLISVRHLSKAGPGDLRNQSVSLPLKCRRSGSEPLQYNIFEPSHEDSSPTSSQSHAGEDEYSNDGFYGSGSIEAEEFEDDELDEDEAAHSVTLVVGASGKNLKSSLLKSATRPDASFFSSSIREVKRNSFASPTTAKFGNDRCRVISSSSDSAIRGAWVTPNERVQQGTCTLFTFPASGHFHSSRRRHRPVAPHGRYVVGKHDLVTKFQPIYSTLLPLVATAHVQTNTSHFDSQVLACTPIPVTSVHTAPPSGHVSPPQPSEYTIMLEPLSLPEPYINGHVHSQSFSSHSVNHDSPTLTLHPPMYSLCNGPAHAPNSGSTQQPVACPHHLHPGGATELPPNSLIDGSNTNDGHLVPTVPALNSVTIPNLQPASRFRKARIHETVEQWSHGRASIHDCHLKAVPDWVWDLQKKSSTLEQDVASALFQKINCSSCLEIKVQAPNHSGSQQTHVSAVSRQTGFSDTPRSNTSNLFASKSEIVGGTSVLGHDTYRGNLFSFWDGGCRVNARLFNASRSAIPRHLPSDEMGFSSVCPICAGVVAGNAVEPSKDNLPEKTVCIDGSVVNADRSDQCGQAIKGDPSLLQDIKFASGQTTGLGSSSTLSTPALLPSKSADPATAYLIHQQISPVTGIIMVSTDSAPKYIASPSPSAVPAHQSPSGRMHGSHLGNGTQNQYKSRPGECIQPPLTHKRDLSQDISGFAPPTSPALVPPGDAQSVWSAVSCESFVTRGTANGFSHGAESNLDVPTNRPHLEAQAPINVSLPGDDHHPVMRLRDASGRYHNVAPMDSVYVTNGLDGRSTERPWTNLLSPMSPSDIYKTVTNDSRSATDAPKGPKTTGRFPSPAVSKRYNTSLGSLEPCYLRSRSSTKSVPSKFYRESKSSSRGRLTLSKRLEARISESVDVIRSAIEEAFRDELTAAQSENVALLSEVERLSNEVSTLRGYQTAFHALRPFVAPEIWDHLCNQQFQSVQHHPLSASSSSAVQNGSPEHPG</sequence>
<reference evidence="2 3" key="1">
    <citation type="journal article" date="2019" name="BMC Genomics">
        <title>New insights from Opisthorchis felineus genome: update on genomics of the epidemiologically important liver flukes.</title>
        <authorList>
            <person name="Ershov N.I."/>
            <person name="Mordvinov V.A."/>
            <person name="Prokhortchouk E.B."/>
            <person name="Pakharukova M.Y."/>
            <person name="Gunbin K.V."/>
            <person name="Ustyantsev K."/>
            <person name="Genaev M.A."/>
            <person name="Blinov A.G."/>
            <person name="Mazur A."/>
            <person name="Boulygina E."/>
            <person name="Tsygankova S."/>
            <person name="Khrameeva E."/>
            <person name="Chekanov N."/>
            <person name="Fan G."/>
            <person name="Xiao A."/>
            <person name="Zhang H."/>
            <person name="Xu X."/>
            <person name="Yang H."/>
            <person name="Solovyev V."/>
            <person name="Lee S.M."/>
            <person name="Liu X."/>
            <person name="Afonnikov D.A."/>
            <person name="Skryabin K.G."/>
        </authorList>
    </citation>
    <scope>NUCLEOTIDE SEQUENCE [LARGE SCALE GENOMIC DNA]</scope>
    <source>
        <strain evidence="2">AK-0245</strain>
        <tissue evidence="2">Whole organism</tissue>
    </source>
</reference>
<gene>
    <name evidence="2" type="ORF">CRM22_007393</name>
</gene>
<keyword evidence="3" id="KW-1185">Reference proteome</keyword>
<name>A0A4S2LG38_OPIFE</name>
<protein>
    <submittedName>
        <fullName evidence="2">Uncharacterized protein</fullName>
    </submittedName>
</protein>
<feature type="region of interest" description="Disordered" evidence="1">
    <location>
        <begin position="894"/>
        <end position="925"/>
    </location>
</feature>
<feature type="region of interest" description="Disordered" evidence="1">
    <location>
        <begin position="117"/>
        <end position="149"/>
    </location>
</feature>
<dbReference type="OrthoDB" id="6241320at2759"/>
<accession>A0A4S2LG38</accession>
<dbReference type="EMBL" id="SJOL01007474">
    <property type="protein sequence ID" value="TGZ62525.1"/>
    <property type="molecule type" value="Genomic_DNA"/>
</dbReference>
<feature type="region of interest" description="Disordered" evidence="1">
    <location>
        <begin position="722"/>
        <end position="789"/>
    </location>
</feature>
<evidence type="ECO:0000256" key="1">
    <source>
        <dbReference type="SAM" id="MobiDB-lite"/>
    </source>
</evidence>